<sequence length="102" mass="10453">MSAPNSSSNNSNNAASMLSGHAQYAKGYVEETVGNLTGSKEWQDSGKKDTAAGIEEMKAANAQKTSEPTASGLGGKVEEMAGKAAGCEGMQKEGAVRQEKAL</sequence>
<feature type="compositionally biased region" description="Basic and acidic residues" evidence="1">
    <location>
        <begin position="41"/>
        <end position="58"/>
    </location>
</feature>
<dbReference type="HOGENOM" id="CLU_166315_0_0_1"/>
<evidence type="ECO:0000256" key="1">
    <source>
        <dbReference type="SAM" id="MobiDB-lite"/>
    </source>
</evidence>
<dbReference type="OMA" id="ITGSHAW"/>
<dbReference type="PANTHER" id="PTHR40460:SF1">
    <property type="entry name" value="CSBD-LIKE DOMAIN-CONTAINING PROTEIN"/>
    <property type="match status" value="1"/>
</dbReference>
<proteinExistence type="predicted"/>
<dbReference type="AlphaFoldDB" id="K1WUS7"/>
<name>K1WUS7_MARBU</name>
<organism evidence="2 3">
    <name type="scientific">Marssonina brunnea f. sp. multigermtubi (strain MB_m1)</name>
    <name type="common">Marssonina leaf spot fungus</name>
    <dbReference type="NCBI Taxonomy" id="1072389"/>
    <lineage>
        <taxon>Eukaryota</taxon>
        <taxon>Fungi</taxon>
        <taxon>Dikarya</taxon>
        <taxon>Ascomycota</taxon>
        <taxon>Pezizomycotina</taxon>
        <taxon>Leotiomycetes</taxon>
        <taxon>Helotiales</taxon>
        <taxon>Drepanopezizaceae</taxon>
        <taxon>Drepanopeziza</taxon>
    </lineage>
</organism>
<dbReference type="KEGG" id="mbe:MBM_09427"/>
<protein>
    <submittedName>
        <fullName evidence="2">Mismatched base pair and cruciform DNA recognition protein</fullName>
    </submittedName>
</protein>
<dbReference type="RefSeq" id="XP_007297316.1">
    <property type="nucleotide sequence ID" value="XM_007297254.1"/>
</dbReference>
<dbReference type="InParanoid" id="K1WUS7"/>
<keyword evidence="3" id="KW-1185">Reference proteome</keyword>
<dbReference type="OrthoDB" id="9999611at2759"/>
<dbReference type="PANTHER" id="PTHR40460">
    <property type="entry name" value="CHROMOSOME 1, WHOLE GENOME SHOTGUN SEQUENCE"/>
    <property type="match status" value="1"/>
</dbReference>
<dbReference type="Proteomes" id="UP000006753">
    <property type="component" value="Unassembled WGS sequence"/>
</dbReference>
<dbReference type="eggNOG" id="ENOG502SD1T">
    <property type="taxonomic scope" value="Eukaryota"/>
</dbReference>
<dbReference type="EMBL" id="JH921458">
    <property type="protein sequence ID" value="EKD12393.1"/>
    <property type="molecule type" value="Genomic_DNA"/>
</dbReference>
<feature type="region of interest" description="Disordered" evidence="1">
    <location>
        <begin position="36"/>
        <end position="77"/>
    </location>
</feature>
<reference evidence="2 3" key="1">
    <citation type="journal article" date="2012" name="BMC Genomics">
        <title>Sequencing the genome of Marssonina brunnea reveals fungus-poplar co-evolution.</title>
        <authorList>
            <person name="Zhu S."/>
            <person name="Cao Y.-Z."/>
            <person name="Jiang C."/>
            <person name="Tan B.-Y."/>
            <person name="Wang Z."/>
            <person name="Feng S."/>
            <person name="Zhang L."/>
            <person name="Su X.-H."/>
            <person name="Brejova B."/>
            <person name="Vinar T."/>
            <person name="Xu M."/>
            <person name="Wang M.-X."/>
            <person name="Zhang S.-G."/>
            <person name="Huang M.-R."/>
            <person name="Wu R."/>
            <person name="Zhou Y."/>
        </authorList>
    </citation>
    <scope>NUCLEOTIDE SEQUENCE [LARGE SCALE GENOMIC DNA]</scope>
    <source>
        <strain evidence="2 3">MB_m1</strain>
    </source>
</reference>
<evidence type="ECO:0000313" key="2">
    <source>
        <dbReference type="EMBL" id="EKD12393.1"/>
    </source>
</evidence>
<dbReference type="GeneID" id="18765362"/>
<gene>
    <name evidence="2" type="ORF">MBM_09427</name>
</gene>
<accession>K1WUS7</accession>
<evidence type="ECO:0000313" key="3">
    <source>
        <dbReference type="Proteomes" id="UP000006753"/>
    </source>
</evidence>